<accession>A0A9Q1FZQ5</accession>
<dbReference type="AlphaFoldDB" id="A0A9Q1FZQ5"/>
<name>A0A9Q1FZQ5_SYNKA</name>
<evidence type="ECO:0000313" key="2">
    <source>
        <dbReference type="Proteomes" id="UP001152622"/>
    </source>
</evidence>
<reference evidence="1" key="1">
    <citation type="journal article" date="2023" name="Science">
        <title>Genome structures resolve the early diversification of teleost fishes.</title>
        <authorList>
            <person name="Parey E."/>
            <person name="Louis A."/>
            <person name="Montfort J."/>
            <person name="Bouchez O."/>
            <person name="Roques C."/>
            <person name="Iampietro C."/>
            <person name="Lluch J."/>
            <person name="Castinel A."/>
            <person name="Donnadieu C."/>
            <person name="Desvignes T."/>
            <person name="Floi Bucao C."/>
            <person name="Jouanno E."/>
            <person name="Wen M."/>
            <person name="Mejri S."/>
            <person name="Dirks R."/>
            <person name="Jansen H."/>
            <person name="Henkel C."/>
            <person name="Chen W.J."/>
            <person name="Zahm M."/>
            <person name="Cabau C."/>
            <person name="Klopp C."/>
            <person name="Thompson A.W."/>
            <person name="Robinson-Rechavi M."/>
            <person name="Braasch I."/>
            <person name="Lecointre G."/>
            <person name="Bobe J."/>
            <person name="Postlethwait J.H."/>
            <person name="Berthelot C."/>
            <person name="Roest Crollius H."/>
            <person name="Guiguen Y."/>
        </authorList>
    </citation>
    <scope>NUCLEOTIDE SEQUENCE</scope>
    <source>
        <strain evidence="1">WJC10195</strain>
    </source>
</reference>
<keyword evidence="2" id="KW-1185">Reference proteome</keyword>
<protein>
    <submittedName>
        <fullName evidence="1">Uncharacterized protein</fullName>
    </submittedName>
</protein>
<sequence length="93" mass="10004">MGDQSKALRERGSHALCLWTRCERSALTSLRGHGSTPLALRQEAPTLSAAYVLPARPQLFPVETPAAAPHDDFLLLLLSLSPPSLGKQGRMDG</sequence>
<proteinExistence type="predicted"/>
<gene>
    <name evidence="1" type="ORF">SKAU_G00108820</name>
</gene>
<comment type="caution">
    <text evidence="1">The sequence shown here is derived from an EMBL/GenBank/DDBJ whole genome shotgun (WGS) entry which is preliminary data.</text>
</comment>
<dbReference type="Proteomes" id="UP001152622">
    <property type="component" value="Chromosome 3"/>
</dbReference>
<evidence type="ECO:0000313" key="1">
    <source>
        <dbReference type="EMBL" id="KAJ8370854.1"/>
    </source>
</evidence>
<organism evidence="1 2">
    <name type="scientific">Synaphobranchus kaupii</name>
    <name type="common">Kaup's arrowtooth eel</name>
    <dbReference type="NCBI Taxonomy" id="118154"/>
    <lineage>
        <taxon>Eukaryota</taxon>
        <taxon>Metazoa</taxon>
        <taxon>Chordata</taxon>
        <taxon>Craniata</taxon>
        <taxon>Vertebrata</taxon>
        <taxon>Euteleostomi</taxon>
        <taxon>Actinopterygii</taxon>
        <taxon>Neopterygii</taxon>
        <taxon>Teleostei</taxon>
        <taxon>Anguilliformes</taxon>
        <taxon>Synaphobranchidae</taxon>
        <taxon>Synaphobranchus</taxon>
    </lineage>
</organism>
<dbReference type="EMBL" id="JAINUF010000003">
    <property type="protein sequence ID" value="KAJ8370854.1"/>
    <property type="molecule type" value="Genomic_DNA"/>
</dbReference>